<protein>
    <recommendedName>
        <fullName evidence="7">4-hydroxy-2-oxoglutarate aldolase, mitochondrial</fullName>
    </recommendedName>
</protein>
<evidence type="ECO:0000256" key="4">
    <source>
        <dbReference type="PIRSR" id="PIRSR001365-2"/>
    </source>
</evidence>
<evidence type="ECO:0000256" key="3">
    <source>
        <dbReference type="PIRSR" id="PIRSR001365-1"/>
    </source>
</evidence>
<dbReference type="InterPro" id="IPR002220">
    <property type="entry name" value="DapA-like"/>
</dbReference>
<reference evidence="5 6" key="1">
    <citation type="journal article" date="2017" name="Mycologia">
        <title>Bifiguratus adelaidae, gen. et sp. nov., a new member of Mucoromycotina in endophytic and soil-dwelling habitats.</title>
        <authorList>
            <person name="Torres-Cruz T.J."/>
            <person name="Billingsley Tobias T.L."/>
            <person name="Almatruk M."/>
            <person name="Hesse C."/>
            <person name="Kuske C.R."/>
            <person name="Desiro A."/>
            <person name="Benucci G.M."/>
            <person name="Bonito G."/>
            <person name="Stajich J.E."/>
            <person name="Dunlap C."/>
            <person name="Arnold A.E."/>
            <person name="Porras-Alfaro A."/>
        </authorList>
    </citation>
    <scope>NUCLEOTIDE SEQUENCE [LARGE SCALE GENOMIC DNA]</scope>
    <source>
        <strain evidence="5 6">AZ0501</strain>
    </source>
</reference>
<keyword evidence="1 2" id="KW-0456">Lyase</keyword>
<dbReference type="CDD" id="cd00408">
    <property type="entry name" value="DHDPS-like"/>
    <property type="match status" value="1"/>
</dbReference>
<keyword evidence="6" id="KW-1185">Reference proteome</keyword>
<gene>
    <name evidence="5" type="ORF">BZG36_01712</name>
</gene>
<evidence type="ECO:0008006" key="7">
    <source>
        <dbReference type="Google" id="ProtNLM"/>
    </source>
</evidence>
<proteinExistence type="inferred from homology"/>
<dbReference type="EMBL" id="MVBO01000013">
    <property type="protein sequence ID" value="OZJ05563.1"/>
    <property type="molecule type" value="Genomic_DNA"/>
</dbReference>
<name>A0A261Y4N7_9FUNG</name>
<dbReference type="PIRSF" id="PIRSF001365">
    <property type="entry name" value="DHDPS"/>
    <property type="match status" value="1"/>
</dbReference>
<comment type="similarity">
    <text evidence="2">Belongs to the DapA family.</text>
</comment>
<evidence type="ECO:0000313" key="5">
    <source>
        <dbReference type="EMBL" id="OZJ05563.1"/>
    </source>
</evidence>
<sequence length="324" mass="34477">MTRDAKTISKGVYPPLPTFFKSGFDAQGEKDMEALDLDTLGRHIRFVSDGGCSGVVLLGTNGEATHISSDERVSLISAARQAIEAHNPHMILIVGTGAQSTRETIANCKNAAAAGADYCLVLPPSYFKSRMSNDVLFEHYQTVAEASPVPCLIYNMPAATGGLDIDASLCIRLAKECPNIVGIKDSSGNVVKASQIVEAVSGLDKPAGYQGRFAVLAGSGGFYLPFLSVGAIGAVPAIANIMPKAICKIHQLFNEKKWEEARQQQASVVTPNAAVTTQFSVPGLKAALQQVRGYGGLPRRPLQPLKDTELGKLQEVFAFRNDLA</sequence>
<dbReference type="OrthoDB" id="191315at2759"/>
<feature type="active site" description="Schiff-base intermediate with substrate" evidence="3">
    <location>
        <position position="184"/>
    </location>
</feature>
<evidence type="ECO:0000256" key="1">
    <source>
        <dbReference type="ARBA" id="ARBA00023239"/>
    </source>
</evidence>
<organism evidence="5 6">
    <name type="scientific">Bifiguratus adelaidae</name>
    <dbReference type="NCBI Taxonomy" id="1938954"/>
    <lineage>
        <taxon>Eukaryota</taxon>
        <taxon>Fungi</taxon>
        <taxon>Fungi incertae sedis</taxon>
        <taxon>Mucoromycota</taxon>
        <taxon>Mucoromycotina</taxon>
        <taxon>Endogonomycetes</taxon>
        <taxon>Endogonales</taxon>
        <taxon>Endogonales incertae sedis</taxon>
        <taxon>Bifiguratus</taxon>
    </lineage>
</organism>
<dbReference type="PRINTS" id="PR00146">
    <property type="entry name" value="DHPICSNTHASE"/>
</dbReference>
<dbReference type="PANTHER" id="PTHR12128">
    <property type="entry name" value="DIHYDRODIPICOLINATE SYNTHASE"/>
    <property type="match status" value="1"/>
</dbReference>
<dbReference type="Pfam" id="PF00701">
    <property type="entry name" value="DHDPS"/>
    <property type="match status" value="1"/>
</dbReference>
<feature type="binding site" evidence="4">
    <location>
        <position position="235"/>
    </location>
    <ligand>
        <name>pyruvate</name>
        <dbReference type="ChEBI" id="CHEBI:15361"/>
    </ligand>
</feature>
<dbReference type="InterPro" id="IPR013785">
    <property type="entry name" value="Aldolase_TIM"/>
</dbReference>
<dbReference type="GO" id="GO:0008840">
    <property type="term" value="F:4-hydroxy-tetrahydrodipicolinate synthase activity"/>
    <property type="evidence" value="ECO:0007669"/>
    <property type="project" value="TreeGrafter"/>
</dbReference>
<comment type="caution">
    <text evidence="5">The sequence shown here is derived from an EMBL/GenBank/DDBJ whole genome shotgun (WGS) entry which is preliminary data.</text>
</comment>
<evidence type="ECO:0000256" key="2">
    <source>
        <dbReference type="PIRNR" id="PIRNR001365"/>
    </source>
</evidence>
<dbReference type="SUPFAM" id="SSF51569">
    <property type="entry name" value="Aldolase"/>
    <property type="match status" value="1"/>
</dbReference>
<dbReference type="Gene3D" id="3.20.20.70">
    <property type="entry name" value="Aldolase class I"/>
    <property type="match status" value="1"/>
</dbReference>
<accession>A0A261Y4N7</accession>
<dbReference type="PANTHER" id="PTHR12128:SF66">
    <property type="entry name" value="4-HYDROXY-2-OXOGLUTARATE ALDOLASE, MITOCHONDRIAL"/>
    <property type="match status" value="1"/>
</dbReference>
<dbReference type="SMART" id="SM01130">
    <property type="entry name" value="DHDPS"/>
    <property type="match status" value="1"/>
</dbReference>
<dbReference type="Proteomes" id="UP000242875">
    <property type="component" value="Unassembled WGS sequence"/>
</dbReference>
<feature type="active site" description="Proton donor/acceptor" evidence="3">
    <location>
        <position position="154"/>
    </location>
</feature>
<evidence type="ECO:0000313" key="6">
    <source>
        <dbReference type="Proteomes" id="UP000242875"/>
    </source>
</evidence>
<dbReference type="AlphaFoldDB" id="A0A261Y4N7"/>